<protein>
    <submittedName>
        <fullName evidence="1">Uncharacterized protein</fullName>
    </submittedName>
</protein>
<reference evidence="1 2" key="2">
    <citation type="journal article" date="2022" name="Mol. Ecol. Resour.">
        <title>The genomes of chicory, endive, great burdock and yacon provide insights into Asteraceae paleo-polyploidization history and plant inulin production.</title>
        <authorList>
            <person name="Fan W."/>
            <person name="Wang S."/>
            <person name="Wang H."/>
            <person name="Wang A."/>
            <person name="Jiang F."/>
            <person name="Liu H."/>
            <person name="Zhao H."/>
            <person name="Xu D."/>
            <person name="Zhang Y."/>
        </authorList>
    </citation>
    <scope>NUCLEOTIDE SEQUENCE [LARGE SCALE GENOMIC DNA]</scope>
    <source>
        <strain evidence="2">cv. Punajuju</strain>
        <tissue evidence="1">Leaves</tissue>
    </source>
</reference>
<dbReference type="Proteomes" id="UP001055811">
    <property type="component" value="Linkage Group LG08"/>
</dbReference>
<comment type="caution">
    <text evidence="1">The sequence shown here is derived from an EMBL/GenBank/DDBJ whole genome shotgun (WGS) entry which is preliminary data.</text>
</comment>
<keyword evidence="2" id="KW-1185">Reference proteome</keyword>
<gene>
    <name evidence="1" type="ORF">L2E82_42596</name>
</gene>
<dbReference type="EMBL" id="CM042016">
    <property type="protein sequence ID" value="KAI3698777.1"/>
    <property type="molecule type" value="Genomic_DNA"/>
</dbReference>
<evidence type="ECO:0000313" key="2">
    <source>
        <dbReference type="Proteomes" id="UP001055811"/>
    </source>
</evidence>
<accession>A0ACB8ZLT9</accession>
<reference evidence="2" key="1">
    <citation type="journal article" date="2022" name="Mol. Ecol. Resour.">
        <title>The genomes of chicory, endive, great burdock and yacon provide insights into Asteraceae palaeo-polyploidization history and plant inulin production.</title>
        <authorList>
            <person name="Fan W."/>
            <person name="Wang S."/>
            <person name="Wang H."/>
            <person name="Wang A."/>
            <person name="Jiang F."/>
            <person name="Liu H."/>
            <person name="Zhao H."/>
            <person name="Xu D."/>
            <person name="Zhang Y."/>
        </authorList>
    </citation>
    <scope>NUCLEOTIDE SEQUENCE [LARGE SCALE GENOMIC DNA]</scope>
    <source>
        <strain evidence="2">cv. Punajuju</strain>
    </source>
</reference>
<sequence length="162" mass="17787">MGYLAPEWLSGVAVTAKADVYSYGMMLLELVHGKRNIVHCEDSRSTFFPSLVADVLMVGGDILSLLDSRLNREACVDEVTKICKVACWCIQDEEESRPAMSLVERILEGVSDVSMPPIPQIVTLFVENMGDAVFYTDSPSNRCSLVVSKSLDGDSQWKSSSS</sequence>
<evidence type="ECO:0000313" key="1">
    <source>
        <dbReference type="EMBL" id="KAI3698777.1"/>
    </source>
</evidence>
<name>A0ACB8ZLT9_CICIN</name>
<proteinExistence type="predicted"/>
<organism evidence="1 2">
    <name type="scientific">Cichorium intybus</name>
    <name type="common">Chicory</name>
    <dbReference type="NCBI Taxonomy" id="13427"/>
    <lineage>
        <taxon>Eukaryota</taxon>
        <taxon>Viridiplantae</taxon>
        <taxon>Streptophyta</taxon>
        <taxon>Embryophyta</taxon>
        <taxon>Tracheophyta</taxon>
        <taxon>Spermatophyta</taxon>
        <taxon>Magnoliopsida</taxon>
        <taxon>eudicotyledons</taxon>
        <taxon>Gunneridae</taxon>
        <taxon>Pentapetalae</taxon>
        <taxon>asterids</taxon>
        <taxon>campanulids</taxon>
        <taxon>Asterales</taxon>
        <taxon>Asteraceae</taxon>
        <taxon>Cichorioideae</taxon>
        <taxon>Cichorieae</taxon>
        <taxon>Cichoriinae</taxon>
        <taxon>Cichorium</taxon>
    </lineage>
</organism>